<reference evidence="2" key="1">
    <citation type="submission" date="2019-03" db="EMBL/GenBank/DDBJ databases">
        <title>IncX1-like plasmid pSPUR bearing blaTEM-1b in Salmonella enterica serovar Pullorum.</title>
        <authorList>
            <person name="Wang Z."/>
            <person name="Wang J."/>
            <person name="Hu Y."/>
            <person name="Li X."/>
            <person name="Li Q."/>
            <person name="Pan Z."/>
            <person name="Xu Z."/>
            <person name="Chen X."/>
            <person name="Jiao X."/>
        </authorList>
    </citation>
    <scope>NUCLEOTIDE SEQUENCE</scope>
    <source>
        <strain evidence="2">S9804</strain>
        <plasmid evidence="2">pSPUR</plasmid>
    </source>
</reference>
<proteinExistence type="predicted"/>
<protein>
    <submittedName>
        <fullName evidence="2">Uncharacterized protein</fullName>
    </submittedName>
</protein>
<feature type="transmembrane region" description="Helical" evidence="1">
    <location>
        <begin position="21"/>
        <end position="42"/>
    </location>
</feature>
<keyword evidence="1" id="KW-1133">Transmembrane helix</keyword>
<accession>A0A5J6VAX7</accession>
<sequence>MALSDIALKRSVTRSERFSRFVVVGYGLTVFNAAQRFLAALLL</sequence>
<dbReference type="AlphaFoldDB" id="A0A5J6VAX7"/>
<keyword evidence="1" id="KW-0812">Transmembrane</keyword>
<dbReference type="RefSeq" id="WP_001378418.1">
    <property type="nucleotide sequence ID" value="NZ_MK625201.1"/>
</dbReference>
<geneLocation type="plasmid" evidence="2">
    <name>pSPUR</name>
</geneLocation>
<name>A0A5J6VAX7_SALPU</name>
<organism evidence="2">
    <name type="scientific">Salmonella pullorum</name>
    <dbReference type="NCBI Taxonomy" id="605"/>
    <lineage>
        <taxon>Bacteria</taxon>
        <taxon>Pseudomonadati</taxon>
        <taxon>Pseudomonadota</taxon>
        <taxon>Gammaproteobacteria</taxon>
        <taxon>Enterobacterales</taxon>
        <taxon>Enterobacteriaceae</taxon>
        <taxon>Salmonella</taxon>
    </lineage>
</organism>
<keyword evidence="1" id="KW-0472">Membrane</keyword>
<evidence type="ECO:0000313" key="2">
    <source>
        <dbReference type="EMBL" id="QFG70928.1"/>
    </source>
</evidence>
<dbReference type="EMBL" id="MK625201">
    <property type="protein sequence ID" value="QFG70928.1"/>
    <property type="molecule type" value="Genomic_DNA"/>
</dbReference>
<evidence type="ECO:0000256" key="1">
    <source>
        <dbReference type="SAM" id="Phobius"/>
    </source>
</evidence>
<keyword evidence="2" id="KW-0614">Plasmid</keyword>